<gene>
    <name evidence="1" type="ORF">RHMOL_Rhmol03G0297700</name>
</gene>
<accession>A0ACC0PN23</accession>
<name>A0ACC0PN23_RHOML</name>
<reference evidence="1" key="1">
    <citation type="submission" date="2022-02" db="EMBL/GenBank/DDBJ databases">
        <title>Plant Genome Project.</title>
        <authorList>
            <person name="Zhang R.-G."/>
        </authorList>
    </citation>
    <scope>NUCLEOTIDE SEQUENCE</scope>
    <source>
        <strain evidence="1">AT1</strain>
    </source>
</reference>
<protein>
    <submittedName>
        <fullName evidence="1">Uncharacterized protein</fullName>
    </submittedName>
</protein>
<comment type="caution">
    <text evidence="1">The sequence shown here is derived from an EMBL/GenBank/DDBJ whole genome shotgun (WGS) entry which is preliminary data.</text>
</comment>
<keyword evidence="2" id="KW-1185">Reference proteome</keyword>
<proteinExistence type="predicted"/>
<dbReference type="Proteomes" id="UP001062846">
    <property type="component" value="Chromosome 3"/>
</dbReference>
<sequence>MARDMLSIPISTVASESAFSIGSRVLDKYQSSLRPKIVEALICSRDWLFGGEGKYIVMLCYAFFRE</sequence>
<evidence type="ECO:0000313" key="2">
    <source>
        <dbReference type="Proteomes" id="UP001062846"/>
    </source>
</evidence>
<organism evidence="1 2">
    <name type="scientific">Rhododendron molle</name>
    <name type="common">Chinese azalea</name>
    <name type="synonym">Azalea mollis</name>
    <dbReference type="NCBI Taxonomy" id="49168"/>
    <lineage>
        <taxon>Eukaryota</taxon>
        <taxon>Viridiplantae</taxon>
        <taxon>Streptophyta</taxon>
        <taxon>Embryophyta</taxon>
        <taxon>Tracheophyta</taxon>
        <taxon>Spermatophyta</taxon>
        <taxon>Magnoliopsida</taxon>
        <taxon>eudicotyledons</taxon>
        <taxon>Gunneridae</taxon>
        <taxon>Pentapetalae</taxon>
        <taxon>asterids</taxon>
        <taxon>Ericales</taxon>
        <taxon>Ericaceae</taxon>
        <taxon>Ericoideae</taxon>
        <taxon>Rhodoreae</taxon>
        <taxon>Rhododendron</taxon>
    </lineage>
</organism>
<dbReference type="EMBL" id="CM046390">
    <property type="protein sequence ID" value="KAI8565913.1"/>
    <property type="molecule type" value="Genomic_DNA"/>
</dbReference>
<evidence type="ECO:0000313" key="1">
    <source>
        <dbReference type="EMBL" id="KAI8565913.1"/>
    </source>
</evidence>